<dbReference type="EMBL" id="AWTV01000009">
    <property type="protein sequence ID" value="KIH89638.1"/>
    <property type="molecule type" value="Genomic_DNA"/>
</dbReference>
<name>A0A0C2FEX8_9PEZI</name>
<accession>A0A0C2FEX8</accession>
<dbReference type="Pfam" id="PF26557">
    <property type="entry name" value="Cullin_AB"/>
    <property type="match status" value="1"/>
</dbReference>
<dbReference type="InterPro" id="IPR059120">
    <property type="entry name" value="Cullin-like_AB"/>
</dbReference>
<feature type="region of interest" description="Disordered" evidence="7">
    <location>
        <begin position="1049"/>
        <end position="1103"/>
    </location>
</feature>
<protein>
    <recommendedName>
        <fullName evidence="1">Anaphase-promoting complex subunit 2</fullName>
    </recommendedName>
</protein>
<evidence type="ECO:0000256" key="6">
    <source>
        <dbReference type="PROSITE-ProRule" id="PRU00330"/>
    </source>
</evidence>
<dbReference type="Gene3D" id="1.10.10.10">
    <property type="entry name" value="Winged helix-like DNA-binding domain superfamily/Winged helix DNA-binding domain"/>
    <property type="match status" value="1"/>
</dbReference>
<feature type="region of interest" description="Disordered" evidence="7">
    <location>
        <begin position="320"/>
        <end position="345"/>
    </location>
</feature>
<sequence length="1176" mass="127743">MAAVGSSFATLDDALRASRQQSGQATGPSLPNWKAQRRQLFRSVFQTDISQPTPQATPLAVFPEFGQAFGVPGAAGPRGAGGPTAEAGLAQSQDSEDLELPDAHEDEGASGGQTPRGLGGATAPPSRRGLRSSSVSFAPQPQGSAASEASRQRRRRGHGFDAAPPPLVQSESAADDQIRFDRAWHVVTARIALPSSVAVEDSFGTLAPESQLLSSQDAATETEFQEALRLVLYASAILPRATHVEDVLAWHTHQVRRHYAQHVLPMLSACTGEAPASVPPGDLRYYDHHMNVVLNSVRTLEAAFRLYFYGMMLLARGLPSGEEPSRNEGGSDGEHTPSPPPTADTVVSRFRQDVNALVANSTPEGLVVSLRIVLTRFASVILGFDPPKPEDGSATATSAAASNSTPFRRRSAQGAPISPAPKQRTPLSATAAAIPRPPADDDSRVQLLRQQMHEILVPLHNVGLAGENFQILLAEIMDEKMVEFIQLSFAGNWNGTDAEAASAGDRTAMRSSSLSASFGAGFNASFVGTPSRPGHRQSKGPSAPSACIGALNHWIENHFARLAHEVLGRIGATGAGGAREAVSLSDVNKWKEVALGRLSALRMTELFDIVLHWPQSRTGLEDLRISVTTPQRRSQLVSTFTGAMRKRLLHPACSTLEILQVYVAMIRTFHALDPSNVLLSAAVGPLQFYLCQREDAVRIVVDGLLADPESIYATNLTAASRIERSRLRSTTPTSGSATAPLVDKAKLVELAGILNDPSQQRRRHVDEEELDWNDMDWVPDPIDAGTNYRRPKSEDVIGTLINALGSREAFTKEFQNIIAERLLSPQDSFAKEVKVLNLLKKRFGESSLQSCEVMIRDVQDSGHFDAVVEHLMRLDKEAASATSAASAASSAPAAPSPEIQYRAKILSRLYWPGLGPEHFLLPRPVADTQKRVDSFYEANKSGRKLAWLNQLGQATVDLELDDRTVQVDCKTYEATVIYAFQDESAEAERLVRTPPAQRTVPQLYEMLQMDEDLIVSALQFWASKGVLMQDRRDPERYTVIEDVERARVEREREMARDEAERKKAAEAAEAADETPAPATATTATAAAPAAAVAAPTRSKREARADDAQRTVYWQFIVGMLTNSAVSMPLAQIAMMMKMLIAEGFPWSNEELQEFLGEKVTDGELEVVGGKYRLVKK</sequence>
<reference evidence="9 10" key="1">
    <citation type="journal article" date="2014" name="BMC Genomics">
        <title>Comparative genomics of the major fungal agents of human and animal Sporotrichosis: Sporothrix schenckii and Sporothrix brasiliensis.</title>
        <authorList>
            <person name="Teixeira M.M."/>
            <person name="de Almeida L.G."/>
            <person name="Kubitschek-Barreira P."/>
            <person name="Alves F.L."/>
            <person name="Kioshima E.S."/>
            <person name="Abadio A.K."/>
            <person name="Fernandes L."/>
            <person name="Derengowski L.S."/>
            <person name="Ferreira K.S."/>
            <person name="Souza R.C."/>
            <person name="Ruiz J.C."/>
            <person name="de Andrade N.C."/>
            <person name="Paes H.C."/>
            <person name="Nicola A.M."/>
            <person name="Albuquerque P."/>
            <person name="Gerber A.L."/>
            <person name="Martins V.P."/>
            <person name="Peconick L.D."/>
            <person name="Neto A.V."/>
            <person name="Chaucanez C.B."/>
            <person name="Silva P.A."/>
            <person name="Cunha O.L."/>
            <person name="de Oliveira F.F."/>
            <person name="dos Santos T.C."/>
            <person name="Barros A.L."/>
            <person name="Soares M.A."/>
            <person name="de Oliveira L.M."/>
            <person name="Marini M.M."/>
            <person name="Villalobos-Duno H."/>
            <person name="Cunha M.M."/>
            <person name="de Hoog S."/>
            <person name="da Silveira J.F."/>
            <person name="Henrissat B."/>
            <person name="Nino-Vega G.A."/>
            <person name="Cisalpino P.S."/>
            <person name="Mora-Montes H.M."/>
            <person name="Almeida S.R."/>
            <person name="Stajich J.E."/>
            <person name="Lopes-Bezerra L.M."/>
            <person name="Vasconcelos A.T."/>
            <person name="Felipe M.S."/>
        </authorList>
    </citation>
    <scope>NUCLEOTIDE SEQUENCE [LARGE SCALE GENOMIC DNA]</scope>
    <source>
        <strain evidence="9 10">5110</strain>
    </source>
</reference>
<evidence type="ECO:0000259" key="8">
    <source>
        <dbReference type="PROSITE" id="PS50069"/>
    </source>
</evidence>
<dbReference type="Proteomes" id="UP000031575">
    <property type="component" value="Unassembled WGS sequence"/>
</dbReference>
<dbReference type="GO" id="GO:0007091">
    <property type="term" value="P:metaphase/anaphase transition of mitotic cell cycle"/>
    <property type="evidence" value="ECO:0007669"/>
    <property type="project" value="TreeGrafter"/>
</dbReference>
<dbReference type="PANTHER" id="PTHR45957:SF1">
    <property type="entry name" value="ANAPHASE-PROMOTING COMPLEX SUBUNIT 2"/>
    <property type="match status" value="1"/>
</dbReference>
<dbReference type="OrthoDB" id="5581181at2759"/>
<dbReference type="Pfam" id="PF25773">
    <property type="entry name" value="TPR_ANAPC2"/>
    <property type="match status" value="1"/>
</dbReference>
<comment type="similarity">
    <text evidence="6">Belongs to the cullin family.</text>
</comment>
<dbReference type="PROSITE" id="PS50069">
    <property type="entry name" value="CULLIN_2"/>
    <property type="match status" value="1"/>
</dbReference>
<feature type="region of interest" description="Disordered" evidence="7">
    <location>
        <begin position="388"/>
        <end position="442"/>
    </location>
</feature>
<dbReference type="RefSeq" id="XP_040617648.1">
    <property type="nucleotide sequence ID" value="XM_040764702.1"/>
</dbReference>
<feature type="compositionally biased region" description="Polar residues" evidence="7">
    <location>
        <begin position="131"/>
        <end position="143"/>
    </location>
</feature>
<keyword evidence="3" id="KW-0498">Mitosis</keyword>
<dbReference type="HOGENOM" id="CLU_007149_0_0_1"/>
<keyword evidence="4" id="KW-0833">Ubl conjugation pathway</keyword>
<feature type="region of interest" description="Disordered" evidence="7">
    <location>
        <begin position="72"/>
        <end position="173"/>
    </location>
</feature>
<dbReference type="SMART" id="SM01013">
    <property type="entry name" value="APC2"/>
    <property type="match status" value="1"/>
</dbReference>
<dbReference type="GO" id="GO:0051301">
    <property type="term" value="P:cell division"/>
    <property type="evidence" value="ECO:0007669"/>
    <property type="project" value="UniProtKB-KW"/>
</dbReference>
<dbReference type="VEuPathDB" id="FungiDB:SPBR_06446"/>
<dbReference type="Pfam" id="PF08672">
    <property type="entry name" value="ANAPC2"/>
    <property type="match status" value="1"/>
</dbReference>
<dbReference type="GeneID" id="63679623"/>
<keyword evidence="5" id="KW-0131">Cell cycle</keyword>
<proteinExistence type="inferred from homology"/>
<dbReference type="InterPro" id="IPR036317">
    <property type="entry name" value="Cullin_homology_sf"/>
</dbReference>
<comment type="caution">
    <text evidence="9">The sequence shown here is derived from an EMBL/GenBank/DDBJ whole genome shotgun (WGS) entry which is preliminary data.</text>
</comment>
<evidence type="ECO:0000256" key="4">
    <source>
        <dbReference type="ARBA" id="ARBA00022786"/>
    </source>
</evidence>
<dbReference type="GO" id="GO:0070979">
    <property type="term" value="P:protein K11-linked ubiquitination"/>
    <property type="evidence" value="ECO:0007669"/>
    <property type="project" value="TreeGrafter"/>
</dbReference>
<evidence type="ECO:0000256" key="2">
    <source>
        <dbReference type="ARBA" id="ARBA00022618"/>
    </source>
</evidence>
<dbReference type="InterPro" id="IPR016158">
    <property type="entry name" value="Cullin_homology"/>
</dbReference>
<dbReference type="SUPFAM" id="SSF46785">
    <property type="entry name" value="Winged helix' DNA-binding domain"/>
    <property type="match status" value="1"/>
</dbReference>
<keyword evidence="2" id="KW-0132">Cell division</keyword>
<dbReference type="AlphaFoldDB" id="A0A0C2FEX8"/>
<feature type="region of interest" description="Disordered" evidence="7">
    <location>
        <begin position="15"/>
        <end position="35"/>
    </location>
</feature>
<keyword evidence="10" id="KW-1185">Reference proteome</keyword>
<dbReference type="InterPro" id="IPR014786">
    <property type="entry name" value="ANAPC2_C"/>
</dbReference>
<dbReference type="Gene3D" id="1.20.1310.10">
    <property type="entry name" value="Cullin Repeats"/>
    <property type="match status" value="1"/>
</dbReference>
<feature type="domain" description="Cullin family profile" evidence="8">
    <location>
        <begin position="799"/>
        <end position="1022"/>
    </location>
</feature>
<feature type="compositionally biased region" description="Polar residues" evidence="7">
    <location>
        <begin position="18"/>
        <end position="29"/>
    </location>
</feature>
<dbReference type="PANTHER" id="PTHR45957">
    <property type="entry name" value="ANAPHASE-PROMOTING COMPLEX SUBUNIT 2"/>
    <property type="match status" value="1"/>
</dbReference>
<dbReference type="GO" id="GO:0031625">
    <property type="term" value="F:ubiquitin protein ligase binding"/>
    <property type="evidence" value="ECO:0007669"/>
    <property type="project" value="InterPro"/>
</dbReference>
<dbReference type="InterPro" id="IPR036390">
    <property type="entry name" value="WH_DNA-bd_sf"/>
</dbReference>
<evidence type="ECO:0000256" key="7">
    <source>
        <dbReference type="SAM" id="MobiDB-lite"/>
    </source>
</evidence>
<evidence type="ECO:0000313" key="10">
    <source>
        <dbReference type="Proteomes" id="UP000031575"/>
    </source>
</evidence>
<evidence type="ECO:0000313" key="9">
    <source>
        <dbReference type="EMBL" id="KIH89638.1"/>
    </source>
</evidence>
<evidence type="ECO:0000256" key="3">
    <source>
        <dbReference type="ARBA" id="ARBA00022776"/>
    </source>
</evidence>
<evidence type="ECO:0000256" key="5">
    <source>
        <dbReference type="ARBA" id="ARBA00023306"/>
    </source>
</evidence>
<dbReference type="SUPFAM" id="SSF75632">
    <property type="entry name" value="Cullin homology domain"/>
    <property type="match status" value="1"/>
</dbReference>
<dbReference type="InterPro" id="IPR044554">
    <property type="entry name" value="ANAPC2"/>
</dbReference>
<dbReference type="InterPro" id="IPR057975">
    <property type="entry name" value="TPR_ANAPC2"/>
</dbReference>
<feature type="compositionally biased region" description="Low complexity" evidence="7">
    <location>
        <begin position="393"/>
        <end position="405"/>
    </location>
</feature>
<dbReference type="Gene3D" id="3.30.230.130">
    <property type="entry name" value="Cullin, Chain C, Domain 2"/>
    <property type="match status" value="1"/>
</dbReference>
<evidence type="ECO:0000256" key="1">
    <source>
        <dbReference type="ARBA" id="ARBA00016068"/>
    </source>
</evidence>
<feature type="compositionally biased region" description="Low complexity" evidence="7">
    <location>
        <begin position="1073"/>
        <end position="1096"/>
    </location>
</feature>
<dbReference type="InterPro" id="IPR036388">
    <property type="entry name" value="WH-like_DNA-bd_sf"/>
</dbReference>
<dbReference type="GO" id="GO:0006511">
    <property type="term" value="P:ubiquitin-dependent protein catabolic process"/>
    <property type="evidence" value="ECO:0007669"/>
    <property type="project" value="InterPro"/>
</dbReference>
<dbReference type="GO" id="GO:0005680">
    <property type="term" value="C:anaphase-promoting complex"/>
    <property type="evidence" value="ECO:0007669"/>
    <property type="project" value="TreeGrafter"/>
</dbReference>
<feature type="compositionally biased region" description="Basic and acidic residues" evidence="7">
    <location>
        <begin position="1049"/>
        <end position="1066"/>
    </location>
</feature>
<dbReference type="SMART" id="SM00182">
    <property type="entry name" value="CULLIN"/>
    <property type="match status" value="1"/>
</dbReference>
<organism evidence="9 10">
    <name type="scientific">Sporothrix brasiliensis 5110</name>
    <dbReference type="NCBI Taxonomy" id="1398154"/>
    <lineage>
        <taxon>Eukaryota</taxon>
        <taxon>Fungi</taxon>
        <taxon>Dikarya</taxon>
        <taxon>Ascomycota</taxon>
        <taxon>Pezizomycotina</taxon>
        <taxon>Sordariomycetes</taxon>
        <taxon>Sordariomycetidae</taxon>
        <taxon>Ophiostomatales</taxon>
        <taxon>Ophiostomataceae</taxon>
        <taxon>Sporothrix</taxon>
    </lineage>
</organism>
<gene>
    <name evidence="9" type="ORF">SPBR_06446</name>
</gene>